<accession>A0A1W6JUW2</accession>
<sequence length="63" mass="7474">MKLVPNYKSFGALTNIWFSYWPEIYEFDSDGINESAFRSDDWSWAEDFFELTPIERSDNAPIN</sequence>
<keyword evidence="2" id="KW-1185">Reference proteome</keyword>
<protein>
    <submittedName>
        <fullName evidence="1">Uncharacterized protein</fullName>
    </submittedName>
</protein>
<evidence type="ECO:0000313" key="2">
    <source>
        <dbReference type="Proteomes" id="UP000225564"/>
    </source>
</evidence>
<dbReference type="Proteomes" id="UP000225564">
    <property type="component" value="Segment"/>
</dbReference>
<evidence type="ECO:0000313" key="1">
    <source>
        <dbReference type="EMBL" id="ARM70995.1"/>
    </source>
</evidence>
<gene>
    <name evidence="1" type="ORF">pVco5_007</name>
</gene>
<name>A0A1W6JUW2_9CAUD</name>
<proteinExistence type="predicted"/>
<reference evidence="1 2" key="1">
    <citation type="submission" date="2017-02" db="EMBL/GenBank/DDBJ databases">
        <title>Comeplete genome sequence of Bacteriophage pVco-5, that infects Vibrio corallilyticus.</title>
        <authorList>
            <person name="Kim H.J."/>
            <person name="Park S.C."/>
        </authorList>
    </citation>
    <scope>NUCLEOTIDE SEQUENCE [LARGE SCALE GENOMIC DNA]</scope>
</reference>
<dbReference type="EMBL" id="KY612839">
    <property type="protein sequence ID" value="ARM70995.1"/>
    <property type="molecule type" value="Genomic_DNA"/>
</dbReference>
<organism evidence="1 2">
    <name type="scientific">Vibrio phage pVco-5</name>
    <dbReference type="NCBI Taxonomy" id="1965485"/>
    <lineage>
        <taxon>Viruses</taxon>
        <taxon>Duplodnaviria</taxon>
        <taxon>Heunggongvirae</taxon>
        <taxon>Uroviricota</taxon>
        <taxon>Caudoviricetes</taxon>
        <taxon>Schitoviridae</taxon>
        <taxon>Vicoquintavirus</taxon>
        <taxon>Vicoquintavirus Pvco5</taxon>
    </lineage>
</organism>